<dbReference type="CDD" id="cd03411">
    <property type="entry name" value="Ferrochelatase_N"/>
    <property type="match status" value="1"/>
</dbReference>
<evidence type="ECO:0000313" key="10">
    <source>
        <dbReference type="Proteomes" id="UP000006362"/>
    </source>
</evidence>
<evidence type="ECO:0000256" key="5">
    <source>
        <dbReference type="ARBA" id="ARBA00023244"/>
    </source>
</evidence>
<keyword evidence="2 7" id="KW-0408">Iron</keyword>
<dbReference type="Gene3D" id="3.40.50.1400">
    <property type="match status" value="2"/>
</dbReference>
<keyword evidence="7" id="KW-0963">Cytoplasm</keyword>
<dbReference type="GO" id="GO:0046872">
    <property type="term" value="F:metal ion binding"/>
    <property type="evidence" value="ECO:0007669"/>
    <property type="project" value="UniProtKB-KW"/>
</dbReference>
<keyword evidence="5 7" id="KW-0627">Porphyrin biosynthesis</keyword>
<comment type="catalytic activity">
    <reaction evidence="7">
        <text>heme b + 2 H(+) = protoporphyrin IX + Fe(2+)</text>
        <dbReference type="Rhea" id="RHEA:22584"/>
        <dbReference type="ChEBI" id="CHEBI:15378"/>
        <dbReference type="ChEBI" id="CHEBI:29033"/>
        <dbReference type="ChEBI" id="CHEBI:57306"/>
        <dbReference type="ChEBI" id="CHEBI:60344"/>
        <dbReference type="EC" id="4.98.1.1"/>
    </reaction>
</comment>
<feature type="binding site" evidence="7">
    <location>
        <position position="184"/>
    </location>
    <ligand>
        <name>Fe(2+)</name>
        <dbReference type="ChEBI" id="CHEBI:29033"/>
    </ligand>
</feature>
<dbReference type="UniPathway" id="UPA00252">
    <property type="reaction ID" value="UER00325"/>
</dbReference>
<evidence type="ECO:0000256" key="1">
    <source>
        <dbReference type="ARBA" id="ARBA00007718"/>
    </source>
</evidence>
<dbReference type="PANTHER" id="PTHR11108">
    <property type="entry name" value="FERROCHELATASE"/>
    <property type="match status" value="1"/>
</dbReference>
<dbReference type="EMBL" id="CP002444">
    <property type="protein sequence ID" value="ADU96982.1"/>
    <property type="molecule type" value="Genomic_DNA"/>
</dbReference>
<evidence type="ECO:0000313" key="9">
    <source>
        <dbReference type="EMBL" id="ADU96982.1"/>
    </source>
</evidence>
<dbReference type="GO" id="GO:0004325">
    <property type="term" value="F:ferrochelatase activity"/>
    <property type="evidence" value="ECO:0007669"/>
    <property type="project" value="UniProtKB-UniRule"/>
</dbReference>
<dbReference type="KEGG" id="tam:Theam_1015"/>
<dbReference type="SUPFAM" id="SSF53800">
    <property type="entry name" value="Chelatase"/>
    <property type="match status" value="1"/>
</dbReference>
<evidence type="ECO:0000256" key="7">
    <source>
        <dbReference type="HAMAP-Rule" id="MF_00323"/>
    </source>
</evidence>
<comment type="catalytic activity">
    <reaction evidence="6">
        <text>Fe-coproporphyrin III + 2 H(+) = coproporphyrin III + Fe(2+)</text>
        <dbReference type="Rhea" id="RHEA:49572"/>
        <dbReference type="ChEBI" id="CHEBI:15378"/>
        <dbReference type="ChEBI" id="CHEBI:29033"/>
        <dbReference type="ChEBI" id="CHEBI:68438"/>
        <dbReference type="ChEBI" id="CHEBI:131725"/>
        <dbReference type="EC" id="4.99.1.9"/>
    </reaction>
    <physiologicalReaction direction="right-to-left" evidence="6">
        <dbReference type="Rhea" id="RHEA:49574"/>
    </physiologicalReaction>
</comment>
<dbReference type="Proteomes" id="UP000006362">
    <property type="component" value="Chromosome"/>
</dbReference>
<keyword evidence="4 7" id="KW-0456">Lyase</keyword>
<dbReference type="GO" id="GO:0005737">
    <property type="term" value="C:cytoplasm"/>
    <property type="evidence" value="ECO:0007669"/>
    <property type="project" value="UniProtKB-SubCell"/>
</dbReference>
<comment type="function">
    <text evidence="7">Catalyzes the ferrous insertion into protoporphyrin IX.</text>
</comment>
<keyword evidence="3 7" id="KW-0350">Heme biosynthesis</keyword>
<dbReference type="HAMAP" id="MF_00323">
    <property type="entry name" value="Ferrochelatase"/>
    <property type="match status" value="1"/>
</dbReference>
<dbReference type="NCBIfam" id="TIGR00109">
    <property type="entry name" value="hemH"/>
    <property type="match status" value="1"/>
</dbReference>
<dbReference type="InterPro" id="IPR033644">
    <property type="entry name" value="Ferrochelatase_C"/>
</dbReference>
<dbReference type="EC" id="4.98.1.1" evidence="7"/>
<comment type="subcellular location">
    <subcellularLocation>
        <location evidence="7">Cytoplasm</location>
    </subcellularLocation>
</comment>
<name>E8T287_THEA1</name>
<comment type="pathway">
    <text evidence="7">Porphyrin-containing compound metabolism; protoheme biosynthesis; protoheme from protoporphyrin-IX: step 1/1.</text>
</comment>
<feature type="binding site" evidence="7">
    <location>
        <position position="264"/>
    </location>
    <ligand>
        <name>Fe(2+)</name>
        <dbReference type="ChEBI" id="CHEBI:29033"/>
    </ligand>
</feature>
<dbReference type="InterPro" id="IPR033659">
    <property type="entry name" value="Ferrochelatase_N"/>
</dbReference>
<evidence type="ECO:0000256" key="4">
    <source>
        <dbReference type="ARBA" id="ARBA00023239"/>
    </source>
</evidence>
<dbReference type="eggNOG" id="COG0276">
    <property type="taxonomic scope" value="Bacteria"/>
</dbReference>
<evidence type="ECO:0000256" key="3">
    <source>
        <dbReference type="ARBA" id="ARBA00023133"/>
    </source>
</evidence>
<dbReference type="Pfam" id="PF00762">
    <property type="entry name" value="Ferrochelatase"/>
    <property type="match status" value="1"/>
</dbReference>
<dbReference type="OrthoDB" id="9776380at2"/>
<dbReference type="CDD" id="cd00419">
    <property type="entry name" value="Ferrochelatase_C"/>
    <property type="match status" value="1"/>
</dbReference>
<reference evidence="9" key="1">
    <citation type="submission" date="2011-01" db="EMBL/GenBank/DDBJ databases">
        <title>Complete sequence of chromosome of Thermovibrio ammonificans HB-1.</title>
        <authorList>
            <consortium name="US DOE Joint Genome Institute"/>
            <person name="Lucas S."/>
            <person name="Copeland A."/>
            <person name="Lapidus A."/>
            <person name="Cheng J.-F."/>
            <person name="Goodwin L."/>
            <person name="Pitluck S."/>
            <person name="Davenport K."/>
            <person name="Detter J.C."/>
            <person name="Han C."/>
            <person name="Tapia R."/>
            <person name="Land M."/>
            <person name="Hauser L."/>
            <person name="Kyrpides N."/>
            <person name="Ivanova N."/>
            <person name="Ovchinnikova G."/>
            <person name="Vetriani C."/>
            <person name="Woyke T."/>
        </authorList>
    </citation>
    <scope>NUCLEOTIDE SEQUENCE [LARGE SCALE GENOMIC DNA]</scope>
    <source>
        <strain evidence="9">HB-1</strain>
    </source>
</reference>
<organism evidence="9 10">
    <name type="scientific">Thermovibrio ammonificans (strain DSM 15698 / JCM 12110 / HB-1)</name>
    <dbReference type="NCBI Taxonomy" id="648996"/>
    <lineage>
        <taxon>Bacteria</taxon>
        <taxon>Pseudomonadati</taxon>
        <taxon>Aquificota</taxon>
        <taxon>Aquificia</taxon>
        <taxon>Desulfurobacteriales</taxon>
        <taxon>Desulfurobacteriaceae</taxon>
        <taxon>Thermovibrio</taxon>
    </lineage>
</organism>
<sequence length="310" mass="35582">MKEAVLLTYMGAPSNLKEIKPFLYRLFSDRDLINFGVPAFLQKPLAYLIATFRTPKVQPQYQAIGGGSPLVRNSLQQAELLAKATGLKVKCGMLYSEPLLEVVAKEIKEEGYKKIYHITLYPQFSYGTVGACIRDVEKQLKGVEVKHCRSWCRNPLYVKWAQEMIRPYLKGLNPNETALLFSAHSLPKYFVEEKRDPYPEEVKESAQLIASAFTGFRWFISYQSKVGPIEWLEPSTEETLRELKEMGFSSVVVFPISFVSEHIETLYELDVEYKEVAKELGIDYRRVRLKHDSPLLIEALKGEVEKLRGE</sequence>
<evidence type="ECO:0000256" key="8">
    <source>
        <dbReference type="RuleBase" id="RU004185"/>
    </source>
</evidence>
<accession>E8T287</accession>
<keyword evidence="10" id="KW-1185">Reference proteome</keyword>
<dbReference type="AlphaFoldDB" id="E8T287"/>
<evidence type="ECO:0000256" key="6">
    <source>
        <dbReference type="ARBA" id="ARBA00024536"/>
    </source>
</evidence>
<dbReference type="InterPro" id="IPR001015">
    <property type="entry name" value="Ferrochelatase"/>
</dbReference>
<evidence type="ECO:0000256" key="2">
    <source>
        <dbReference type="ARBA" id="ARBA00023004"/>
    </source>
</evidence>
<dbReference type="GO" id="GO:0006783">
    <property type="term" value="P:heme biosynthetic process"/>
    <property type="evidence" value="ECO:0007669"/>
    <property type="project" value="UniProtKB-UniRule"/>
</dbReference>
<dbReference type="PANTHER" id="PTHR11108:SF1">
    <property type="entry name" value="FERROCHELATASE, MITOCHONDRIAL"/>
    <property type="match status" value="1"/>
</dbReference>
<dbReference type="STRING" id="648996.Theam_1015"/>
<comment type="similarity">
    <text evidence="1 7 8">Belongs to the ferrochelatase family.</text>
</comment>
<dbReference type="HOGENOM" id="CLU_018884_4_1_0"/>
<protein>
    <recommendedName>
        <fullName evidence="7">Ferrochelatase</fullName>
        <ecNumber evidence="7">4.98.1.1</ecNumber>
    </recommendedName>
    <alternativeName>
        <fullName evidence="7">Heme synthase</fullName>
    </alternativeName>
    <alternativeName>
        <fullName evidence="7">Protoheme ferro-lyase</fullName>
    </alternativeName>
</protein>
<gene>
    <name evidence="7" type="primary">hemH</name>
    <name evidence="9" type="ordered locus">Theam_1015</name>
</gene>
<proteinExistence type="inferred from homology"/>
<dbReference type="RefSeq" id="WP_013537768.1">
    <property type="nucleotide sequence ID" value="NC_014926.1"/>
</dbReference>
<keyword evidence="7" id="KW-0479">Metal-binding</keyword>